<accession>A0AAE1A0H8</accession>
<evidence type="ECO:0000256" key="1">
    <source>
        <dbReference type="SAM" id="Coils"/>
    </source>
</evidence>
<feature type="compositionally biased region" description="Low complexity" evidence="2">
    <location>
        <begin position="321"/>
        <end position="350"/>
    </location>
</feature>
<feature type="region of interest" description="Disordered" evidence="2">
    <location>
        <begin position="248"/>
        <end position="275"/>
    </location>
</feature>
<comment type="caution">
    <text evidence="3">The sequence shown here is derived from an EMBL/GenBank/DDBJ whole genome shotgun (WGS) entry which is preliminary data.</text>
</comment>
<name>A0AAE1A0H8_9GAST</name>
<feature type="coiled-coil region" evidence="1">
    <location>
        <begin position="90"/>
        <end position="131"/>
    </location>
</feature>
<feature type="region of interest" description="Disordered" evidence="2">
    <location>
        <begin position="1"/>
        <end position="53"/>
    </location>
</feature>
<feature type="region of interest" description="Disordered" evidence="2">
    <location>
        <begin position="184"/>
        <end position="209"/>
    </location>
</feature>
<dbReference type="PANTHER" id="PTHR46599:SF3">
    <property type="entry name" value="PIGGYBAC TRANSPOSABLE ELEMENT-DERIVED PROTEIN 4"/>
    <property type="match status" value="1"/>
</dbReference>
<evidence type="ECO:0000256" key="2">
    <source>
        <dbReference type="SAM" id="MobiDB-lite"/>
    </source>
</evidence>
<dbReference type="EMBL" id="JAWDGP010002890">
    <property type="protein sequence ID" value="KAK3778985.1"/>
    <property type="molecule type" value="Genomic_DNA"/>
</dbReference>
<dbReference type="PANTHER" id="PTHR46599">
    <property type="entry name" value="PIGGYBAC TRANSPOSABLE ELEMENT-DERIVED PROTEIN 4"/>
    <property type="match status" value="1"/>
</dbReference>
<sequence>MCRNRAHRTYSAGESHSHNSSSDNTKDKIESVPENKVSRKKRQKEENKKRKQELDIIRSELLKKFKIAEEREIKKPHIVLPREIIPKNIKKEIEKQQKEADRRKRDFERRAREMEAKALKLAKKKKKAAKRKQIVLNENLSATATNSSSIELNTSADSNEREKIEIKGKNLLEKHLQAYHELMKEQPKRHTAQQLEEDRKRLQEAAANKQQEELIRLRKESSNQISANISEDERKALLEKLREKEKQRNIEEMDDSNFHPRSKSTREKRTVRPPKRFRAEEVLDFLDESDDNCGGGLADSSDSYSESDRSSDSETEIIQETTQPSTSSSTSSSRSTSANSSPPSARSTSTDAGWTEATQGEATENHFRFLPKRPPGVQPGYLPENCSAVQAFLCLFTVNIIDSLVNSINSYAEIRCQQNNPSRKRSRFASWTPVTRAELYKFFAQLRSSKFSLKTFKESVLKGLVEMYAQEAGLTNNPLAQPEPGRVLPGRPDPLPLERLSAKQHLIRHTKNDTKCQYCTKRTGFICTGCEDKPHLHPNGCFEAYHREKL</sequence>
<feature type="region of interest" description="Disordered" evidence="2">
    <location>
        <begin position="287"/>
        <end position="355"/>
    </location>
</feature>
<keyword evidence="1" id="KW-0175">Coiled coil</keyword>
<dbReference type="AlphaFoldDB" id="A0AAE1A0H8"/>
<gene>
    <name evidence="3" type="ORF">RRG08_034245</name>
</gene>
<protein>
    <submittedName>
        <fullName evidence="3">Uncharacterized protein</fullName>
    </submittedName>
</protein>
<dbReference type="Proteomes" id="UP001283361">
    <property type="component" value="Unassembled WGS sequence"/>
</dbReference>
<feature type="compositionally biased region" description="Basic and acidic residues" evidence="2">
    <location>
        <begin position="24"/>
        <end position="53"/>
    </location>
</feature>
<proteinExistence type="predicted"/>
<reference evidence="3" key="1">
    <citation type="journal article" date="2023" name="G3 (Bethesda)">
        <title>A reference genome for the long-term kleptoplast-retaining sea slug Elysia crispata morphotype clarki.</title>
        <authorList>
            <person name="Eastman K.E."/>
            <person name="Pendleton A.L."/>
            <person name="Shaikh M.A."/>
            <person name="Suttiyut T."/>
            <person name="Ogas R."/>
            <person name="Tomko P."/>
            <person name="Gavelis G."/>
            <person name="Widhalm J.R."/>
            <person name="Wisecaver J.H."/>
        </authorList>
    </citation>
    <scope>NUCLEOTIDE SEQUENCE</scope>
    <source>
        <strain evidence="3">ECLA1</strain>
    </source>
</reference>
<keyword evidence="4" id="KW-1185">Reference proteome</keyword>
<feature type="region of interest" description="Disordered" evidence="2">
    <location>
        <begin position="475"/>
        <end position="494"/>
    </location>
</feature>
<organism evidence="3 4">
    <name type="scientific">Elysia crispata</name>
    <name type="common">lettuce slug</name>
    <dbReference type="NCBI Taxonomy" id="231223"/>
    <lineage>
        <taxon>Eukaryota</taxon>
        <taxon>Metazoa</taxon>
        <taxon>Spiralia</taxon>
        <taxon>Lophotrochozoa</taxon>
        <taxon>Mollusca</taxon>
        <taxon>Gastropoda</taxon>
        <taxon>Heterobranchia</taxon>
        <taxon>Euthyneura</taxon>
        <taxon>Panpulmonata</taxon>
        <taxon>Sacoglossa</taxon>
        <taxon>Placobranchoidea</taxon>
        <taxon>Plakobranchidae</taxon>
        <taxon>Elysia</taxon>
    </lineage>
</organism>
<evidence type="ECO:0000313" key="4">
    <source>
        <dbReference type="Proteomes" id="UP001283361"/>
    </source>
</evidence>
<evidence type="ECO:0000313" key="3">
    <source>
        <dbReference type="EMBL" id="KAK3778985.1"/>
    </source>
</evidence>